<proteinExistence type="predicted"/>
<evidence type="ECO:0000313" key="2">
    <source>
        <dbReference type="Proteomes" id="UP000403266"/>
    </source>
</evidence>
<comment type="caution">
    <text evidence="1">The sequence shown here is derived from an EMBL/GenBank/DDBJ whole genome shotgun (WGS) entry which is preliminary data.</text>
</comment>
<evidence type="ECO:0000313" key="1">
    <source>
        <dbReference type="EMBL" id="MPR31110.1"/>
    </source>
</evidence>
<keyword evidence="2" id="KW-1185">Reference proteome</keyword>
<reference evidence="1 2" key="1">
    <citation type="journal article" date="2019" name="Syst. Appl. Microbiol.">
        <title>Microvirga tunisiensis sp. nov., a root nodule symbiotic bacterium isolated from Lupinus micranthus and L. luteus grown in Northern Tunisia.</title>
        <authorList>
            <person name="Msaddak A."/>
            <person name="Rejili M."/>
            <person name="Duran D."/>
            <person name="Mars M."/>
            <person name="Palacios J.M."/>
            <person name="Ruiz-Argueso T."/>
            <person name="Rey L."/>
            <person name="Imperial J."/>
        </authorList>
    </citation>
    <scope>NUCLEOTIDE SEQUENCE [LARGE SCALE GENOMIC DNA]</scope>
    <source>
        <strain evidence="1 2">Lmie10</strain>
    </source>
</reference>
<dbReference type="Proteomes" id="UP000403266">
    <property type="component" value="Unassembled WGS sequence"/>
</dbReference>
<gene>
    <name evidence="1" type="ORF">FS320_40970</name>
</gene>
<dbReference type="EMBL" id="VOSK01000545">
    <property type="protein sequence ID" value="MPR31110.1"/>
    <property type="molecule type" value="Genomic_DNA"/>
</dbReference>
<dbReference type="AlphaFoldDB" id="A0A5N7MWN9"/>
<accession>A0A5N7MWN9</accession>
<dbReference type="OrthoDB" id="8020849at2"/>
<organism evidence="1 2">
    <name type="scientific">Microvirga tunisiensis</name>
    <dbReference type="NCBI Taxonomy" id="2108360"/>
    <lineage>
        <taxon>Bacteria</taxon>
        <taxon>Pseudomonadati</taxon>
        <taxon>Pseudomonadota</taxon>
        <taxon>Alphaproteobacteria</taxon>
        <taxon>Hyphomicrobiales</taxon>
        <taxon>Methylobacteriaceae</taxon>
        <taxon>Microvirga</taxon>
    </lineage>
</organism>
<evidence type="ECO:0008006" key="3">
    <source>
        <dbReference type="Google" id="ProtNLM"/>
    </source>
</evidence>
<protein>
    <recommendedName>
        <fullName evidence="3">DUF551 domain-containing protein</fullName>
    </recommendedName>
</protein>
<sequence>MSDPTLRGGWFLISAAPRDGTPVILWMAEDETPPEVPLSVGYWTLNPKAGIGYWRLFGDPPRFCSDRQIRGWKPLLRE</sequence>
<name>A0A5N7MWN9_9HYPH</name>
<dbReference type="RefSeq" id="WP_152718283.1">
    <property type="nucleotide sequence ID" value="NZ_VOSJ01000585.1"/>
</dbReference>